<feature type="transmembrane region" description="Helical" evidence="1">
    <location>
        <begin position="7"/>
        <end position="26"/>
    </location>
</feature>
<dbReference type="Proteomes" id="UP000231388">
    <property type="component" value="Unassembled WGS sequence"/>
</dbReference>
<dbReference type="AlphaFoldDB" id="A0A2G9XEB4"/>
<dbReference type="Gene3D" id="2.30.30.40">
    <property type="entry name" value="SH3 Domains"/>
    <property type="match status" value="1"/>
</dbReference>
<keyword evidence="1" id="KW-0812">Transmembrane</keyword>
<protein>
    <recommendedName>
        <fullName evidence="2">SH3b domain-containing protein</fullName>
    </recommendedName>
</protein>
<comment type="caution">
    <text evidence="3">The sequence shown here is derived from an EMBL/GenBank/DDBJ whole genome shotgun (WGS) entry which is preliminary data.</text>
</comment>
<accession>A0A2G9XEB4</accession>
<feature type="domain" description="SH3b" evidence="2">
    <location>
        <begin position="302"/>
        <end position="368"/>
    </location>
</feature>
<dbReference type="InterPro" id="IPR003646">
    <property type="entry name" value="SH3-like_bac-type"/>
</dbReference>
<dbReference type="Pfam" id="PF08239">
    <property type="entry name" value="SH3_3"/>
    <property type="match status" value="1"/>
</dbReference>
<reference evidence="3 4" key="1">
    <citation type="submission" date="2017-09" db="EMBL/GenBank/DDBJ databases">
        <title>Depth-based differentiation of microbial function through sediment-hosted aquifers and enrichment of novel symbionts in the deep terrestrial subsurface.</title>
        <authorList>
            <person name="Probst A.J."/>
            <person name="Ladd B."/>
            <person name="Jarett J.K."/>
            <person name="Geller-Mcgrath D.E."/>
            <person name="Sieber C.M."/>
            <person name="Emerson J.B."/>
            <person name="Anantharaman K."/>
            <person name="Thomas B.C."/>
            <person name="Malmstrom R."/>
            <person name="Stieglmeier M."/>
            <person name="Klingl A."/>
            <person name="Woyke T."/>
            <person name="Ryan C.M."/>
            <person name="Banfield J.F."/>
        </authorList>
    </citation>
    <scope>NUCLEOTIDE SEQUENCE [LARGE SCALE GENOMIC DNA]</scope>
    <source>
        <strain evidence="3">CG23_combo_of_CG06-09_8_20_14_all_40_14</strain>
    </source>
</reference>
<dbReference type="PANTHER" id="PTHR36194">
    <property type="entry name" value="S-LAYER-LIKE PROTEIN"/>
    <property type="match status" value="1"/>
</dbReference>
<dbReference type="InterPro" id="IPR013229">
    <property type="entry name" value="PEGA"/>
</dbReference>
<keyword evidence="1" id="KW-1133">Transmembrane helix</keyword>
<dbReference type="SMART" id="SM00287">
    <property type="entry name" value="SH3b"/>
    <property type="match status" value="1"/>
</dbReference>
<proteinExistence type="predicted"/>
<evidence type="ECO:0000256" key="1">
    <source>
        <dbReference type="SAM" id="Phobius"/>
    </source>
</evidence>
<evidence type="ECO:0000259" key="2">
    <source>
        <dbReference type="PROSITE" id="PS51781"/>
    </source>
</evidence>
<dbReference type="Pfam" id="PF08308">
    <property type="entry name" value="PEGA"/>
    <property type="match status" value="2"/>
</dbReference>
<sequence length="369" mass="39518">MSLNKNLFLPLLLIICAFSIIGVLYFKVLKNSFAKPNAVLSVISSYEQASVILDGALVGKTPYESGTLKPGEHTISLKSDTGNYETKITLVPQAKTVISREVGAGGAFSSGYAVWMEKISGGDGAVSIISNPSEAVVTIDKEEKGKTPVSLTGIAEGNHTIEISKVGYEPQSMYLKFKKGFKLNVVSALFLLPLPSSLEGITYSDKVKIYNLALSDSLATVDSSIWAKAAAYFVKTREKSVTFNYFVDPAGILYDAGGIKTTLTPDSVPAENTVIGYLAKNKGDLSVEAKQALEVFGAAKPKEVAKIIPTGVGWLRVRSEPSLNGSEVAKVNVGEEFAILDEKEGWIKIKVNNTTEGWVSAAYVQKSAQ</sequence>
<gene>
    <name evidence="3" type="ORF">COX53_00250</name>
</gene>
<keyword evidence="1" id="KW-0472">Membrane</keyword>
<dbReference type="PANTHER" id="PTHR36194:SF1">
    <property type="entry name" value="S-LAYER-LIKE PROTEIN"/>
    <property type="match status" value="1"/>
</dbReference>
<evidence type="ECO:0000313" key="4">
    <source>
        <dbReference type="Proteomes" id="UP000231388"/>
    </source>
</evidence>
<dbReference type="EMBL" id="PCQY01000005">
    <property type="protein sequence ID" value="PIP04833.1"/>
    <property type="molecule type" value="Genomic_DNA"/>
</dbReference>
<dbReference type="PROSITE" id="PS51781">
    <property type="entry name" value="SH3B"/>
    <property type="match status" value="1"/>
</dbReference>
<name>A0A2G9XEB4_UNCKA</name>
<organism evidence="3 4">
    <name type="scientific">candidate division WWE3 bacterium CG23_combo_of_CG06-09_8_20_14_all_40_14</name>
    <dbReference type="NCBI Taxonomy" id="1975095"/>
    <lineage>
        <taxon>Bacteria</taxon>
        <taxon>Katanobacteria</taxon>
    </lineage>
</organism>
<evidence type="ECO:0000313" key="3">
    <source>
        <dbReference type="EMBL" id="PIP04833.1"/>
    </source>
</evidence>